<proteinExistence type="predicted"/>
<keyword evidence="1" id="KW-0575">Peroxidase</keyword>
<dbReference type="EMBL" id="OA574413">
    <property type="protein sequence ID" value="CAD7205219.1"/>
    <property type="molecule type" value="Genomic_DNA"/>
</dbReference>
<dbReference type="GO" id="GO:0004601">
    <property type="term" value="F:peroxidase activity"/>
    <property type="evidence" value="ECO:0007669"/>
    <property type="project" value="UniProtKB-KW"/>
</dbReference>
<dbReference type="GO" id="GO:0020037">
    <property type="term" value="F:heme binding"/>
    <property type="evidence" value="ECO:0007669"/>
    <property type="project" value="InterPro"/>
</dbReference>
<reference evidence="2" key="1">
    <citation type="submission" date="2020-11" db="EMBL/GenBank/DDBJ databases">
        <authorList>
            <person name="Tran Van P."/>
        </authorList>
    </citation>
    <scope>NUCLEOTIDE SEQUENCE</scope>
</reference>
<protein>
    <submittedName>
        <fullName evidence="2">Uncharacterized protein</fullName>
    </submittedName>
</protein>
<dbReference type="PANTHER" id="PTHR11475:SF86">
    <property type="entry name" value="PEROXIDASE"/>
    <property type="match status" value="1"/>
</dbReference>
<dbReference type="AlphaFoldDB" id="A0A7R8VUN2"/>
<dbReference type="InterPro" id="IPR037120">
    <property type="entry name" value="Haem_peroxidase_sf_animal"/>
</dbReference>
<dbReference type="SUPFAM" id="SSF48113">
    <property type="entry name" value="Heme-dependent peroxidases"/>
    <property type="match status" value="1"/>
</dbReference>
<gene>
    <name evidence="2" type="ORF">TDIB3V08_LOCUS11373</name>
</gene>
<dbReference type="PANTHER" id="PTHR11475">
    <property type="entry name" value="OXIDASE/PEROXIDASE"/>
    <property type="match status" value="1"/>
</dbReference>
<evidence type="ECO:0000313" key="2">
    <source>
        <dbReference type="EMBL" id="CAD7205219.1"/>
    </source>
</evidence>
<evidence type="ECO:0000256" key="1">
    <source>
        <dbReference type="ARBA" id="ARBA00022559"/>
    </source>
</evidence>
<organism evidence="2">
    <name type="scientific">Timema douglasi</name>
    <name type="common">Walking stick</name>
    <dbReference type="NCBI Taxonomy" id="61478"/>
    <lineage>
        <taxon>Eukaryota</taxon>
        <taxon>Metazoa</taxon>
        <taxon>Ecdysozoa</taxon>
        <taxon>Arthropoda</taxon>
        <taxon>Hexapoda</taxon>
        <taxon>Insecta</taxon>
        <taxon>Pterygota</taxon>
        <taxon>Neoptera</taxon>
        <taxon>Polyneoptera</taxon>
        <taxon>Phasmatodea</taxon>
        <taxon>Timematodea</taxon>
        <taxon>Timematoidea</taxon>
        <taxon>Timematidae</taxon>
        <taxon>Timema</taxon>
    </lineage>
</organism>
<dbReference type="Pfam" id="PF03098">
    <property type="entry name" value="An_peroxidase"/>
    <property type="match status" value="1"/>
</dbReference>
<dbReference type="Gene3D" id="1.10.640.10">
    <property type="entry name" value="Haem peroxidase domain superfamily, animal type"/>
    <property type="match status" value="1"/>
</dbReference>
<dbReference type="GO" id="GO:0006979">
    <property type="term" value="P:response to oxidative stress"/>
    <property type="evidence" value="ECO:0007669"/>
    <property type="project" value="InterPro"/>
</dbReference>
<dbReference type="PROSITE" id="PS50292">
    <property type="entry name" value="PEROXIDASE_3"/>
    <property type="match status" value="1"/>
</dbReference>
<accession>A0A7R8VUN2</accession>
<sequence length="146" mass="16831">MDEIALQMSMLPDLGSKSQLSVVQNIVKLSHLYEHPDDVDYVVGGSLEAHVNGALSGPSFLCVMVEQFYRTRAGDKFFYENGDHHHSFTHVVYGYNVDKLTLQIKLTVSMNAQKKLTFMLRDPCHVKFQYEVMWVYRRGVRKKAMK</sequence>
<dbReference type="InterPro" id="IPR010255">
    <property type="entry name" value="Haem_peroxidase_sf"/>
</dbReference>
<dbReference type="InterPro" id="IPR019791">
    <property type="entry name" value="Haem_peroxidase_animal"/>
</dbReference>
<name>A0A7R8VUN2_TIMDO</name>
<keyword evidence="1" id="KW-0560">Oxidoreductase</keyword>